<gene>
    <name evidence="6" type="ORF">TEA_011117</name>
</gene>
<dbReference type="Gene3D" id="1.20.5.4130">
    <property type="match status" value="1"/>
</dbReference>
<feature type="domain" description="Disease resistance N-terminal" evidence="4">
    <location>
        <begin position="35"/>
        <end position="105"/>
    </location>
</feature>
<name>A0A4S4EDW0_CAMSN</name>
<evidence type="ECO:0000259" key="4">
    <source>
        <dbReference type="Pfam" id="PF18052"/>
    </source>
</evidence>
<protein>
    <submittedName>
        <fullName evidence="6">Uncharacterized protein</fullName>
    </submittedName>
</protein>
<dbReference type="STRING" id="542762.A0A4S4EDW0"/>
<dbReference type="AlphaFoldDB" id="A0A4S4EDW0"/>
<dbReference type="InterPro" id="IPR041118">
    <property type="entry name" value="Rx_N"/>
</dbReference>
<dbReference type="SUPFAM" id="SSF48592">
    <property type="entry name" value="GroEL equatorial domain-like"/>
    <property type="match status" value="1"/>
</dbReference>
<dbReference type="Gene3D" id="1.10.560.10">
    <property type="entry name" value="GroEL-like equatorial domain"/>
    <property type="match status" value="1"/>
</dbReference>
<proteinExistence type="predicted"/>
<dbReference type="SUPFAM" id="SSF52029">
    <property type="entry name" value="GroEL apical domain-like"/>
    <property type="match status" value="1"/>
</dbReference>
<evidence type="ECO:0000256" key="1">
    <source>
        <dbReference type="ARBA" id="ARBA00022737"/>
    </source>
</evidence>
<dbReference type="InterPro" id="IPR056789">
    <property type="entry name" value="LRR_R13L1-DRL21"/>
</dbReference>
<dbReference type="Pfam" id="PF25019">
    <property type="entry name" value="LRR_R13L1-DRL21"/>
    <property type="match status" value="1"/>
</dbReference>
<evidence type="ECO:0000259" key="5">
    <source>
        <dbReference type="Pfam" id="PF25019"/>
    </source>
</evidence>
<dbReference type="EMBL" id="SDRB02005261">
    <property type="protein sequence ID" value="THG14540.1"/>
    <property type="molecule type" value="Genomic_DNA"/>
</dbReference>
<dbReference type="InterPro" id="IPR032675">
    <property type="entry name" value="LRR_dom_sf"/>
</dbReference>
<dbReference type="GO" id="GO:0006952">
    <property type="term" value="P:defense response"/>
    <property type="evidence" value="ECO:0007669"/>
    <property type="project" value="UniProtKB-KW"/>
</dbReference>
<dbReference type="Proteomes" id="UP000306102">
    <property type="component" value="Unassembled WGS sequence"/>
</dbReference>
<dbReference type="InterPro" id="IPR027409">
    <property type="entry name" value="GroEL-like_apical_dom_sf"/>
</dbReference>
<dbReference type="Gene3D" id="3.80.10.10">
    <property type="entry name" value="Ribonuclease Inhibitor"/>
    <property type="match status" value="4"/>
</dbReference>
<dbReference type="Gene3D" id="3.50.7.10">
    <property type="entry name" value="GroEL"/>
    <property type="match status" value="1"/>
</dbReference>
<comment type="caution">
    <text evidence="6">The sequence shown here is derived from an EMBL/GenBank/DDBJ whole genome shotgun (WGS) entry which is preliminary data.</text>
</comment>
<dbReference type="PANTHER" id="PTHR47186:SF26">
    <property type="entry name" value="LEUCINE-RICH REPEAT DOMAIN, L DOMAIN-CONTAINING PROTEIN-RELATED"/>
    <property type="match status" value="1"/>
</dbReference>
<keyword evidence="7" id="KW-1185">Reference proteome</keyword>
<dbReference type="SUPFAM" id="SSF52058">
    <property type="entry name" value="L domain-like"/>
    <property type="match status" value="3"/>
</dbReference>
<reference evidence="6 7" key="1">
    <citation type="journal article" date="2018" name="Proc. Natl. Acad. Sci. U.S.A.">
        <title>Draft genome sequence of Camellia sinensis var. sinensis provides insights into the evolution of the tea genome and tea quality.</title>
        <authorList>
            <person name="Wei C."/>
            <person name="Yang H."/>
            <person name="Wang S."/>
            <person name="Zhao J."/>
            <person name="Liu C."/>
            <person name="Gao L."/>
            <person name="Xia E."/>
            <person name="Lu Y."/>
            <person name="Tai Y."/>
            <person name="She G."/>
            <person name="Sun J."/>
            <person name="Cao H."/>
            <person name="Tong W."/>
            <person name="Gao Q."/>
            <person name="Li Y."/>
            <person name="Deng W."/>
            <person name="Jiang X."/>
            <person name="Wang W."/>
            <person name="Chen Q."/>
            <person name="Zhang S."/>
            <person name="Li H."/>
            <person name="Wu J."/>
            <person name="Wang P."/>
            <person name="Li P."/>
            <person name="Shi C."/>
            <person name="Zheng F."/>
            <person name="Jian J."/>
            <person name="Huang B."/>
            <person name="Shan D."/>
            <person name="Shi M."/>
            <person name="Fang C."/>
            <person name="Yue Y."/>
            <person name="Li F."/>
            <person name="Li D."/>
            <person name="Wei S."/>
            <person name="Han B."/>
            <person name="Jiang C."/>
            <person name="Yin Y."/>
            <person name="Xia T."/>
            <person name="Zhang Z."/>
            <person name="Bennetzen J.L."/>
            <person name="Zhao S."/>
            <person name="Wan X."/>
        </authorList>
    </citation>
    <scope>NUCLEOTIDE SEQUENCE [LARGE SCALE GENOMIC DNA]</scope>
    <source>
        <strain evidence="7">cv. Shuchazao</strain>
        <tissue evidence="6">Leaf</tissue>
    </source>
</reference>
<sequence length="1021" mass="114794">MAEMMIAGSLLSASFKVLFERLACPLFVKFFKSLTRHNEGDKLLKKLKSKLLRLSVILNDAEKQQFTNQLVKDWLDELKDAIYHADDLVDEIATKALGCKVEAEFRSAVKNQVTTSTSTSDSSVYDAKLVSQMEEIIKRLECFLEEKDDLGLKEIADLKWSHSHRLPSTSLVDESGVYGRDDDKEKIIKILLLGEASSLQHLTDFVVGKCSGSAINELKEFHNLRAKLTISGLQNVKSGRDALEAKLKEKEHLEEIVLEWGKTTEDSQNEREVLENLQPHKNLKRLTIKRYGGTRFSEWLGDHSYFNIVSLCIDKCDHCFSLPPLGKLPSLKHLNIARMNGIIMVGEEFYGDGSSTKPFQSLETLRFEEMLEWVEWYILGAEEFSQLKELCIIKCPKLVGGLPIRMPSWVSLEIRECSALTALLPRTSVANKLVLNGCNGVDLGWHGVSSLVKLEISNMPSLKELTPELHMLTNLQELIIRNCRSLVSFPHTGLPLMLTRLEVRRCEALDSVNVCLNTRLQKLVIENCSSLLSFAVGVLPITLNLIHISKCPKLVFSVSEEMECCNSSLKWLSLHSCGTLKSLPLGFFPKLRHLNTTNFEILSIPNGHGPRISTSLVRVEISGCNSMVSCLQEALYAPNLKTFWVQNCKKLKLLPEGMHTHLPSLESLTIWNCPEIETFPEGGLPSNLRRLQVWGCKKLVDCRREWGLQRLPSLTEFVFGGGKYEEEDDDVLESFLEEALLPPTLTLLGINNLQNLKSINYQSFQHLTCLKELRICQCPQLQSLPEEGFLASLSMLEIFACPLLKPRCERDRGDEWHKIAHIPFVKIDDEVICFEQLTGNFRDGANLTVLFAGELLQNAEELIRMGLHPSEIIIGYPKATNKTVEILDELVEKGSEKMDVRNKDEVIKRMKATVASKEFGLEDILCPLIAEVVMFVGGVNTSATETKGTVLIHSAEQLENYAKTEDAKVEELIKEIAYSSAKVIVSGAAVGKMALHFYDVEFADISILASSPTKFIDHQIF</sequence>
<evidence type="ECO:0000256" key="3">
    <source>
        <dbReference type="ARBA" id="ARBA00022821"/>
    </source>
</evidence>
<evidence type="ECO:0000313" key="7">
    <source>
        <dbReference type="Proteomes" id="UP000306102"/>
    </source>
</evidence>
<dbReference type="InterPro" id="IPR002423">
    <property type="entry name" value="Cpn60/GroEL/TCP-1"/>
</dbReference>
<evidence type="ECO:0000256" key="2">
    <source>
        <dbReference type="ARBA" id="ARBA00022741"/>
    </source>
</evidence>
<feature type="domain" description="R13L1/DRL21-like LRR repeat region" evidence="5">
    <location>
        <begin position="215"/>
        <end position="339"/>
    </location>
</feature>
<keyword evidence="2" id="KW-0547">Nucleotide-binding</keyword>
<dbReference type="InterPro" id="IPR027413">
    <property type="entry name" value="GROEL-like_equatorial_sf"/>
</dbReference>
<keyword evidence="3" id="KW-0611">Plant defense</keyword>
<dbReference type="Pfam" id="PF00118">
    <property type="entry name" value="Cpn60_TCP1"/>
    <property type="match status" value="1"/>
</dbReference>
<dbReference type="Pfam" id="PF18052">
    <property type="entry name" value="Rx_N"/>
    <property type="match status" value="1"/>
</dbReference>
<evidence type="ECO:0000313" key="6">
    <source>
        <dbReference type="EMBL" id="THG14540.1"/>
    </source>
</evidence>
<organism evidence="6 7">
    <name type="scientific">Camellia sinensis var. sinensis</name>
    <name type="common">China tea</name>
    <dbReference type="NCBI Taxonomy" id="542762"/>
    <lineage>
        <taxon>Eukaryota</taxon>
        <taxon>Viridiplantae</taxon>
        <taxon>Streptophyta</taxon>
        <taxon>Embryophyta</taxon>
        <taxon>Tracheophyta</taxon>
        <taxon>Spermatophyta</taxon>
        <taxon>Magnoliopsida</taxon>
        <taxon>eudicotyledons</taxon>
        <taxon>Gunneridae</taxon>
        <taxon>Pentapetalae</taxon>
        <taxon>asterids</taxon>
        <taxon>Ericales</taxon>
        <taxon>Theaceae</taxon>
        <taxon>Camellia</taxon>
    </lineage>
</organism>
<dbReference type="GO" id="GO:0005524">
    <property type="term" value="F:ATP binding"/>
    <property type="evidence" value="ECO:0007669"/>
    <property type="project" value="InterPro"/>
</dbReference>
<dbReference type="PANTHER" id="PTHR47186">
    <property type="entry name" value="LEUCINE-RICH REPEAT-CONTAINING PROTEIN 57"/>
    <property type="match status" value="1"/>
</dbReference>
<accession>A0A4S4EDW0</accession>
<keyword evidence="1" id="KW-0677">Repeat</keyword>